<protein>
    <submittedName>
        <fullName evidence="1">Uncharacterized protein</fullName>
    </submittedName>
</protein>
<gene>
    <name evidence="1" type="ORF">PP2015_3666</name>
</gene>
<dbReference type="AlphaFoldDB" id="A0A0S2K728"/>
<name>A0A0S2K728_9GAMM</name>
<dbReference type="OrthoDB" id="5674923at2"/>
<dbReference type="KEGG" id="pphe:PP2015_3666"/>
<proteinExistence type="predicted"/>
<evidence type="ECO:0000313" key="2">
    <source>
        <dbReference type="Proteomes" id="UP000061457"/>
    </source>
</evidence>
<dbReference type="Proteomes" id="UP000061457">
    <property type="component" value="Chromosome II"/>
</dbReference>
<dbReference type="RefSeq" id="WP_157599116.1">
    <property type="nucleotide sequence ID" value="NZ_CP013188.1"/>
</dbReference>
<sequence length="52" mass="6062">MDALQGWFSPWMERLKAHQKLELLNSPCAKVTLLRNVYFAPLSIALFEEKAR</sequence>
<dbReference type="PATRIC" id="fig|161398.10.peg.3745"/>
<accession>A0A0S2K728</accession>
<organism evidence="1 2">
    <name type="scientific">Pseudoalteromonas phenolica</name>
    <dbReference type="NCBI Taxonomy" id="161398"/>
    <lineage>
        <taxon>Bacteria</taxon>
        <taxon>Pseudomonadati</taxon>
        <taxon>Pseudomonadota</taxon>
        <taxon>Gammaproteobacteria</taxon>
        <taxon>Alteromonadales</taxon>
        <taxon>Pseudoalteromonadaceae</taxon>
        <taxon>Pseudoalteromonas</taxon>
    </lineage>
</organism>
<reference evidence="1 2" key="1">
    <citation type="submission" date="2015-11" db="EMBL/GenBank/DDBJ databases">
        <authorList>
            <person name="Zhang Y."/>
            <person name="Guo Z."/>
        </authorList>
    </citation>
    <scope>NUCLEOTIDE SEQUENCE [LARGE SCALE GENOMIC DNA]</scope>
    <source>
        <strain evidence="1 2">KCTC 12086</strain>
    </source>
</reference>
<keyword evidence="2" id="KW-1185">Reference proteome</keyword>
<evidence type="ECO:0000313" key="1">
    <source>
        <dbReference type="EMBL" id="ALO44139.1"/>
    </source>
</evidence>
<dbReference type="EMBL" id="CP013188">
    <property type="protein sequence ID" value="ALO44139.1"/>
    <property type="molecule type" value="Genomic_DNA"/>
</dbReference>